<organism evidence="2 3">
    <name type="scientific">Cocos nucifera</name>
    <name type="common">Coconut palm</name>
    <dbReference type="NCBI Taxonomy" id="13894"/>
    <lineage>
        <taxon>Eukaryota</taxon>
        <taxon>Viridiplantae</taxon>
        <taxon>Streptophyta</taxon>
        <taxon>Embryophyta</taxon>
        <taxon>Tracheophyta</taxon>
        <taxon>Spermatophyta</taxon>
        <taxon>Magnoliopsida</taxon>
        <taxon>Liliopsida</taxon>
        <taxon>Arecaceae</taxon>
        <taxon>Arecoideae</taxon>
        <taxon>Cocoseae</taxon>
        <taxon>Attaleinae</taxon>
        <taxon>Cocos</taxon>
    </lineage>
</organism>
<feature type="compositionally biased region" description="Gly residues" evidence="1">
    <location>
        <begin position="233"/>
        <end position="242"/>
    </location>
</feature>
<feature type="compositionally biased region" description="Polar residues" evidence="1">
    <location>
        <begin position="10"/>
        <end position="36"/>
    </location>
</feature>
<sequence length="258" mass="26562">MEDPCRRSKTPGQTSASDPNPTATFPSASALTGDATTASLLPFSASPSAPPTTTTTTQIIPSAPPQTTSLLPSSPSQITATTKPFPWAPPPPIRKAHQERICCTSGAATTTDLACRSTAPSASVASLRTPTLLPITDEFMSHFAPAVAGAMAALQSVKEEDPAELQEMVAAWFCSQLDKMESVIGSLLAFAEKMKGDPKLKAPLVALFNLAVLESAAEVVEMLFAERKKRHGSGGSCGGSEGEGSNSESDGEGGGVSV</sequence>
<name>A0A8K0IKR4_COCNU</name>
<protein>
    <submittedName>
        <fullName evidence="2">Mucin-2-like</fullName>
    </submittedName>
</protein>
<proteinExistence type="predicted"/>
<evidence type="ECO:0000313" key="2">
    <source>
        <dbReference type="EMBL" id="KAG1361269.1"/>
    </source>
</evidence>
<feature type="region of interest" description="Disordered" evidence="1">
    <location>
        <begin position="1"/>
        <end position="94"/>
    </location>
</feature>
<evidence type="ECO:0000256" key="1">
    <source>
        <dbReference type="SAM" id="MobiDB-lite"/>
    </source>
</evidence>
<dbReference type="Proteomes" id="UP000797356">
    <property type="component" value="Chromosome 9"/>
</dbReference>
<dbReference type="EMBL" id="CM017880">
    <property type="protein sequence ID" value="KAG1361269.1"/>
    <property type="molecule type" value="Genomic_DNA"/>
</dbReference>
<gene>
    <name evidence="2" type="ORF">COCNU_09G007320</name>
</gene>
<dbReference type="AlphaFoldDB" id="A0A8K0IKR4"/>
<comment type="caution">
    <text evidence="2">The sequence shown here is derived from an EMBL/GenBank/DDBJ whole genome shotgun (WGS) entry which is preliminary data.</text>
</comment>
<reference evidence="2" key="1">
    <citation type="journal article" date="2017" name="Gigascience">
        <title>The genome draft of coconut (Cocos nucifera).</title>
        <authorList>
            <person name="Xiao Y."/>
            <person name="Xu P."/>
            <person name="Fan H."/>
            <person name="Baudouin L."/>
            <person name="Xia W."/>
            <person name="Bocs S."/>
            <person name="Xu J."/>
            <person name="Li Q."/>
            <person name="Guo A."/>
            <person name="Zhou L."/>
            <person name="Li J."/>
            <person name="Wu Y."/>
            <person name="Ma Z."/>
            <person name="Armero A."/>
            <person name="Issali A.E."/>
            <person name="Liu N."/>
            <person name="Peng M."/>
            <person name="Yang Y."/>
        </authorList>
    </citation>
    <scope>NUCLEOTIDE SEQUENCE</scope>
    <source>
        <tissue evidence="2">Spear leaf of Hainan Tall coconut</tissue>
    </source>
</reference>
<reference evidence="2" key="2">
    <citation type="submission" date="2019-07" db="EMBL/GenBank/DDBJ databases">
        <authorList>
            <person name="Yang Y."/>
            <person name="Bocs S."/>
            <person name="Baudouin L."/>
        </authorList>
    </citation>
    <scope>NUCLEOTIDE SEQUENCE</scope>
    <source>
        <tissue evidence="2">Spear leaf of Hainan Tall coconut</tissue>
    </source>
</reference>
<accession>A0A8K0IKR4</accession>
<evidence type="ECO:0000313" key="3">
    <source>
        <dbReference type="Proteomes" id="UP000797356"/>
    </source>
</evidence>
<keyword evidence="3" id="KW-1185">Reference proteome</keyword>
<feature type="region of interest" description="Disordered" evidence="1">
    <location>
        <begin position="229"/>
        <end position="258"/>
    </location>
</feature>
<feature type="compositionally biased region" description="Low complexity" evidence="1">
    <location>
        <begin position="37"/>
        <end position="77"/>
    </location>
</feature>